<organism evidence="2 3">
    <name type="scientific">Vitis vinifera</name>
    <name type="common">Grape</name>
    <dbReference type="NCBI Taxonomy" id="29760"/>
    <lineage>
        <taxon>Eukaryota</taxon>
        <taxon>Viridiplantae</taxon>
        <taxon>Streptophyta</taxon>
        <taxon>Embryophyta</taxon>
        <taxon>Tracheophyta</taxon>
        <taxon>Spermatophyta</taxon>
        <taxon>Magnoliopsida</taxon>
        <taxon>eudicotyledons</taxon>
        <taxon>Gunneridae</taxon>
        <taxon>Pentapetalae</taxon>
        <taxon>rosids</taxon>
        <taxon>Vitales</taxon>
        <taxon>Vitaceae</taxon>
        <taxon>Viteae</taxon>
        <taxon>Vitis</taxon>
    </lineage>
</organism>
<gene>
    <name evidence="2" type="ordered locus">VIT_12s0034g01570</name>
</gene>
<keyword evidence="3" id="KW-1185">Reference proteome</keyword>
<name>F6H936_VITVI</name>
<dbReference type="InParanoid" id="F6H936"/>
<evidence type="ECO:0000313" key="2">
    <source>
        <dbReference type="EMBL" id="CCB48701.1"/>
    </source>
</evidence>
<accession>F6H936</accession>
<dbReference type="AlphaFoldDB" id="F6H936"/>
<dbReference type="Proteomes" id="UP000009183">
    <property type="component" value="Chromosome 12"/>
</dbReference>
<evidence type="ECO:0000313" key="3">
    <source>
        <dbReference type="Proteomes" id="UP000009183"/>
    </source>
</evidence>
<evidence type="ECO:0000256" key="1">
    <source>
        <dbReference type="SAM" id="MobiDB-lite"/>
    </source>
</evidence>
<dbReference type="STRING" id="29760.F6H936"/>
<feature type="region of interest" description="Disordered" evidence="1">
    <location>
        <begin position="60"/>
        <end position="90"/>
    </location>
</feature>
<sequence length="106" mass="12003">MRHNIDVMHVEKNVCDNVVNTLLNIEKMLELQKQPVPEGGQALKEAEICVQVLGSRSEYIKGLGHGPRPPSSSSKSTHKSHREIELENELKATRELLQSQETRIQH</sequence>
<proteinExistence type="predicted"/>
<protein>
    <submittedName>
        <fullName evidence="2">Uncharacterized protein</fullName>
    </submittedName>
</protein>
<dbReference type="EMBL" id="FN595497">
    <property type="protein sequence ID" value="CCB48701.1"/>
    <property type="molecule type" value="Genomic_DNA"/>
</dbReference>
<dbReference type="HOGENOM" id="CLU_2228097_0_0_1"/>
<reference evidence="3" key="1">
    <citation type="journal article" date="2007" name="Nature">
        <title>The grapevine genome sequence suggests ancestral hexaploidization in major angiosperm phyla.</title>
        <authorList>
            <consortium name="The French-Italian Public Consortium for Grapevine Genome Characterization."/>
            <person name="Jaillon O."/>
            <person name="Aury J.-M."/>
            <person name="Noel B."/>
            <person name="Policriti A."/>
            <person name="Clepet C."/>
            <person name="Casagrande A."/>
            <person name="Choisne N."/>
            <person name="Aubourg S."/>
            <person name="Vitulo N."/>
            <person name="Jubin C."/>
            <person name="Vezzi A."/>
            <person name="Legeai F."/>
            <person name="Hugueney P."/>
            <person name="Dasilva C."/>
            <person name="Horner D."/>
            <person name="Mica E."/>
            <person name="Jublot D."/>
            <person name="Poulain J."/>
            <person name="Bruyere C."/>
            <person name="Billault A."/>
            <person name="Segurens B."/>
            <person name="Gouyvenoux M."/>
            <person name="Ugarte E."/>
            <person name="Cattonaro F."/>
            <person name="Anthouard V."/>
            <person name="Vico V."/>
            <person name="Del Fabbro C."/>
            <person name="Alaux M."/>
            <person name="Di Gaspero G."/>
            <person name="Dumas V."/>
            <person name="Felice N."/>
            <person name="Paillard S."/>
            <person name="Juman I."/>
            <person name="Moroldo M."/>
            <person name="Scalabrin S."/>
            <person name="Canaguier A."/>
            <person name="Le Clainche I."/>
            <person name="Malacrida G."/>
            <person name="Durand E."/>
            <person name="Pesole G."/>
            <person name="Laucou V."/>
            <person name="Chatelet P."/>
            <person name="Merdinoglu D."/>
            <person name="Delledonne M."/>
            <person name="Pezzotti M."/>
            <person name="Lecharny A."/>
            <person name="Scarpelli C."/>
            <person name="Artiguenave F."/>
            <person name="Pe M.E."/>
            <person name="Valle G."/>
            <person name="Morgante M."/>
            <person name="Caboche M."/>
            <person name="Adam-Blondon A.-F."/>
            <person name="Weissenbach J."/>
            <person name="Quetier F."/>
            <person name="Wincker P."/>
        </authorList>
    </citation>
    <scope>NUCLEOTIDE SEQUENCE [LARGE SCALE GENOMIC DNA]</scope>
    <source>
        <strain evidence="3">cv. Pinot noir / PN40024</strain>
    </source>
</reference>
<dbReference type="PaxDb" id="29760-VIT_12s0034g01570.t01"/>